<dbReference type="OrthoDB" id="3253635at2"/>
<dbReference type="Proteomes" id="UP000199086">
    <property type="component" value="Unassembled WGS sequence"/>
</dbReference>
<feature type="transmembrane region" description="Helical" evidence="1">
    <location>
        <begin position="28"/>
        <end position="46"/>
    </location>
</feature>
<reference evidence="2 3" key="1">
    <citation type="submission" date="2016-06" db="EMBL/GenBank/DDBJ databases">
        <authorList>
            <person name="Olsen C.W."/>
            <person name="Carey S."/>
            <person name="Hinshaw L."/>
            <person name="Karasin A.I."/>
        </authorList>
    </citation>
    <scope>NUCLEOTIDE SEQUENCE [LARGE SCALE GENOMIC DNA]</scope>
    <source>
        <strain evidence="2 3">LZ-22</strain>
    </source>
</reference>
<keyword evidence="3" id="KW-1185">Reference proteome</keyword>
<keyword evidence="1" id="KW-0812">Transmembrane</keyword>
<sequence>MSTTTTTASTSTTYTPQEQVVTSPAARLTLAILRLVVGFIFLWAFIDKVFGLGFTTKPERAWINGGTPAQGFMKNAEGPFAALFQGMAGPWADWLFMIGLLAIGVAVMLGAGLKIAAITGALLMFLMYLAEFPIGRPGAGFTNPIVDSHWIEGLSLVVFALTRAGDTLGVGKIWGRMVGDGWLR</sequence>
<keyword evidence="1" id="KW-1133">Transmembrane helix</keyword>
<dbReference type="STRING" id="1577474.GA0111570_10655"/>
<keyword evidence="1" id="KW-0472">Membrane</keyword>
<dbReference type="AlphaFoldDB" id="A0A1G6H1Q7"/>
<protein>
    <submittedName>
        <fullName evidence="2">Thiosulfate dehydrogenase [quinone] large subunit</fullName>
    </submittedName>
</protein>
<proteinExistence type="predicted"/>
<evidence type="ECO:0000256" key="1">
    <source>
        <dbReference type="SAM" id="Phobius"/>
    </source>
</evidence>
<organism evidence="2 3">
    <name type="scientific">Raineyella antarctica</name>
    <dbReference type="NCBI Taxonomy" id="1577474"/>
    <lineage>
        <taxon>Bacteria</taxon>
        <taxon>Bacillati</taxon>
        <taxon>Actinomycetota</taxon>
        <taxon>Actinomycetes</taxon>
        <taxon>Propionibacteriales</taxon>
        <taxon>Propionibacteriaceae</taxon>
        <taxon>Raineyella</taxon>
    </lineage>
</organism>
<gene>
    <name evidence="2" type="ORF">GA0111570_10655</name>
</gene>
<feature type="transmembrane region" description="Helical" evidence="1">
    <location>
        <begin position="94"/>
        <end position="126"/>
    </location>
</feature>
<evidence type="ECO:0000313" key="2">
    <source>
        <dbReference type="EMBL" id="SDB88237.1"/>
    </source>
</evidence>
<dbReference type="EMBL" id="FMYF01000006">
    <property type="protein sequence ID" value="SDB88237.1"/>
    <property type="molecule type" value="Genomic_DNA"/>
</dbReference>
<dbReference type="RefSeq" id="WP_092610400.1">
    <property type="nucleotide sequence ID" value="NZ_FMYF01000006.1"/>
</dbReference>
<accession>A0A1G6H1Q7</accession>
<name>A0A1G6H1Q7_9ACTN</name>
<evidence type="ECO:0000313" key="3">
    <source>
        <dbReference type="Proteomes" id="UP000199086"/>
    </source>
</evidence>